<dbReference type="AlphaFoldDB" id="A0A2X2SZM5"/>
<gene>
    <name evidence="1" type="ORF">NCTC11545_02460</name>
</gene>
<protein>
    <submittedName>
        <fullName evidence="1">Uncharacterized protein</fullName>
    </submittedName>
</protein>
<organism evidence="1 2">
    <name type="scientific">Capnocytophaga ochracea</name>
    <dbReference type="NCBI Taxonomy" id="1018"/>
    <lineage>
        <taxon>Bacteria</taxon>
        <taxon>Pseudomonadati</taxon>
        <taxon>Bacteroidota</taxon>
        <taxon>Flavobacteriia</taxon>
        <taxon>Flavobacteriales</taxon>
        <taxon>Flavobacteriaceae</taxon>
        <taxon>Capnocytophaga</taxon>
    </lineage>
</organism>
<dbReference type="Proteomes" id="UP000250169">
    <property type="component" value="Unassembled WGS sequence"/>
</dbReference>
<evidence type="ECO:0000313" key="2">
    <source>
        <dbReference type="Proteomes" id="UP000250169"/>
    </source>
</evidence>
<dbReference type="EMBL" id="UAVS01000010">
    <property type="protein sequence ID" value="SQA95241.1"/>
    <property type="molecule type" value="Genomic_DNA"/>
</dbReference>
<reference evidence="1 2" key="1">
    <citation type="submission" date="2018-06" db="EMBL/GenBank/DDBJ databases">
        <authorList>
            <consortium name="Pathogen Informatics"/>
            <person name="Doyle S."/>
        </authorList>
    </citation>
    <scope>NUCLEOTIDE SEQUENCE [LARGE SCALE GENOMIC DNA]</scope>
    <source>
        <strain evidence="1 2">NCTC11545</strain>
    </source>
</reference>
<proteinExistence type="predicted"/>
<evidence type="ECO:0000313" key="1">
    <source>
        <dbReference type="EMBL" id="SQA95241.1"/>
    </source>
</evidence>
<accession>A0A2X2SZM5</accession>
<sequence>MLLGVTALLLTLPATQTLIAKKVVNYLNEDFDIDLNIERIHLKINGDVDIKRVLIRDHKQDTLISAKKLTTSILDFKQLFDGNLYFGHIKGDSLIFNMKTHKGDTLSNLDVFVNKFDSGEPSTGKFVMKAKSIKLKDSYCRISDENNANPSILKVDHLNTKLNDFKILGSKVFFEMQEGNFRFDDKLNVTHLNTQFSYTDSLMQAKDLRLQTALTDIQGTITMFSHNGSFGDFVNKVVFDVNLPKATVNTTDLNAFYNGFNGGRNIVLEGVTMKGTLNNFTIPQGKISYQNTLIEGDLTFQNLLAEHANIAVIGKGVYAESIYNDLAYLMPKDLGENIPAELQRLGMFSVEGDFAYRTTSLQANVLLKTNDGEAHIDGSLEDLTHTDKTAFRGTLTTNQFHLGKILDDPTMGALTADMTVRGQGLNFKTMQLYANGTVHSVGYNGYNYQRIGINGEFRNQVFNGKIDAKDPNLTMNFNGLADLSGRNNKFDFQADIAIADLHALRFMEMDSVSQLCGKIVIDISGNQLDDIVGKISFKHTNYINSAGSFTFKDFEVVSTLNNGVKEIAINSPDIVSGNVRGKFKLAELKKVMQNAVGVSMPNTTRIR</sequence>
<name>A0A2X2SZM5_CAPOC</name>